<accession>A0A1G6EA85</accession>
<feature type="domain" description="ABC transporter" evidence="6">
    <location>
        <begin position="2"/>
        <end position="234"/>
    </location>
</feature>
<protein>
    <submittedName>
        <fullName evidence="7">Branched-chain amino acid transport system ATP-binding protein</fullName>
    </submittedName>
</protein>
<evidence type="ECO:0000313" key="8">
    <source>
        <dbReference type="Proteomes" id="UP000199071"/>
    </source>
</evidence>
<dbReference type="RefSeq" id="WP_090879937.1">
    <property type="nucleotide sequence ID" value="NZ_FMXQ01000011.1"/>
</dbReference>
<dbReference type="PANTHER" id="PTHR43820">
    <property type="entry name" value="HIGH-AFFINITY BRANCHED-CHAIN AMINO ACID TRANSPORT ATP-BINDING PROTEIN LIVF"/>
    <property type="match status" value="1"/>
</dbReference>
<dbReference type="GO" id="GO:0016887">
    <property type="term" value="F:ATP hydrolysis activity"/>
    <property type="evidence" value="ECO:0007669"/>
    <property type="project" value="InterPro"/>
</dbReference>
<name>A0A1G6EA85_9HYPH</name>
<dbReference type="GO" id="GO:0015807">
    <property type="term" value="P:L-amino acid transport"/>
    <property type="evidence" value="ECO:0007669"/>
    <property type="project" value="TreeGrafter"/>
</dbReference>
<comment type="similarity">
    <text evidence="1">Belongs to the ABC transporter superfamily.</text>
</comment>
<dbReference type="Pfam" id="PF00005">
    <property type="entry name" value="ABC_tran"/>
    <property type="match status" value="1"/>
</dbReference>
<dbReference type="PROSITE" id="PS00211">
    <property type="entry name" value="ABC_TRANSPORTER_1"/>
    <property type="match status" value="1"/>
</dbReference>
<dbReference type="InterPro" id="IPR017871">
    <property type="entry name" value="ABC_transporter-like_CS"/>
</dbReference>
<proteinExistence type="inferred from homology"/>
<keyword evidence="5" id="KW-0029">Amino-acid transport</keyword>
<organism evidence="7 8">
    <name type="scientific">Bauldia litoralis</name>
    <dbReference type="NCBI Taxonomy" id="665467"/>
    <lineage>
        <taxon>Bacteria</taxon>
        <taxon>Pseudomonadati</taxon>
        <taxon>Pseudomonadota</taxon>
        <taxon>Alphaproteobacteria</taxon>
        <taxon>Hyphomicrobiales</taxon>
        <taxon>Kaistiaceae</taxon>
        <taxon>Bauldia</taxon>
    </lineage>
</organism>
<evidence type="ECO:0000256" key="4">
    <source>
        <dbReference type="ARBA" id="ARBA00022840"/>
    </source>
</evidence>
<dbReference type="GO" id="GO:0005524">
    <property type="term" value="F:ATP binding"/>
    <property type="evidence" value="ECO:0007669"/>
    <property type="project" value="UniProtKB-KW"/>
</dbReference>
<gene>
    <name evidence="7" type="ORF">SAMN02982931_04271</name>
</gene>
<keyword evidence="2" id="KW-0813">Transport</keyword>
<evidence type="ECO:0000256" key="2">
    <source>
        <dbReference type="ARBA" id="ARBA00022448"/>
    </source>
</evidence>
<dbReference type="Proteomes" id="UP000199071">
    <property type="component" value="Unassembled WGS sequence"/>
</dbReference>
<evidence type="ECO:0000259" key="6">
    <source>
        <dbReference type="PROSITE" id="PS50893"/>
    </source>
</evidence>
<dbReference type="AlphaFoldDB" id="A0A1G6EA85"/>
<dbReference type="PANTHER" id="PTHR43820:SF4">
    <property type="entry name" value="HIGH-AFFINITY BRANCHED-CHAIN AMINO ACID TRANSPORT ATP-BINDING PROTEIN LIVF"/>
    <property type="match status" value="1"/>
</dbReference>
<dbReference type="SUPFAM" id="SSF52540">
    <property type="entry name" value="P-loop containing nucleoside triphosphate hydrolases"/>
    <property type="match status" value="1"/>
</dbReference>
<dbReference type="Gene3D" id="3.40.50.300">
    <property type="entry name" value="P-loop containing nucleotide triphosphate hydrolases"/>
    <property type="match status" value="1"/>
</dbReference>
<keyword evidence="3" id="KW-0547">Nucleotide-binding</keyword>
<dbReference type="SMART" id="SM00382">
    <property type="entry name" value="AAA"/>
    <property type="match status" value="1"/>
</dbReference>
<dbReference type="InterPro" id="IPR052156">
    <property type="entry name" value="BCAA_Transport_ATP-bd_LivF"/>
</dbReference>
<dbReference type="EMBL" id="FMXQ01000011">
    <property type="protein sequence ID" value="SDB54308.1"/>
    <property type="molecule type" value="Genomic_DNA"/>
</dbReference>
<dbReference type="CDD" id="cd03224">
    <property type="entry name" value="ABC_TM1139_LivF_branched"/>
    <property type="match status" value="1"/>
</dbReference>
<evidence type="ECO:0000313" key="7">
    <source>
        <dbReference type="EMBL" id="SDB54308.1"/>
    </source>
</evidence>
<dbReference type="GO" id="GO:0015658">
    <property type="term" value="F:branched-chain amino acid transmembrane transporter activity"/>
    <property type="evidence" value="ECO:0007669"/>
    <property type="project" value="TreeGrafter"/>
</dbReference>
<sequence length="235" mass="25431">MLEVDKIDVSYGEVPALRQVSLRVEKGTIVSIAGANGAGKSTLLKTIVGYLTPRSGVVRLNGETISGLPAYQIARKRIALVPEGRGLFSDMTVEENLALGAYSVPDRGVIAKRRAWVYELFPRLSERSAQVSGTLSGGEQQLLAIGRGLMSGPEILMLDEPSLGVMPSFVDRIFEVLGEIRKSGTTILLVEQNVDRSLRMADYAYILQTGEVVLEGKGEALLKNDMVRHAFLGLA</sequence>
<evidence type="ECO:0000256" key="1">
    <source>
        <dbReference type="ARBA" id="ARBA00005417"/>
    </source>
</evidence>
<reference evidence="7 8" key="1">
    <citation type="submission" date="2016-10" db="EMBL/GenBank/DDBJ databases">
        <authorList>
            <person name="de Groot N.N."/>
        </authorList>
    </citation>
    <scope>NUCLEOTIDE SEQUENCE [LARGE SCALE GENOMIC DNA]</scope>
    <source>
        <strain evidence="7 8">ATCC 35022</strain>
    </source>
</reference>
<evidence type="ECO:0000256" key="3">
    <source>
        <dbReference type="ARBA" id="ARBA00022741"/>
    </source>
</evidence>
<dbReference type="OrthoDB" id="9806149at2"/>
<dbReference type="STRING" id="665467.SAMN02982931_04271"/>
<dbReference type="InterPro" id="IPR027417">
    <property type="entry name" value="P-loop_NTPase"/>
</dbReference>
<dbReference type="PROSITE" id="PS50893">
    <property type="entry name" value="ABC_TRANSPORTER_2"/>
    <property type="match status" value="1"/>
</dbReference>
<dbReference type="InterPro" id="IPR003593">
    <property type="entry name" value="AAA+_ATPase"/>
</dbReference>
<evidence type="ECO:0000256" key="5">
    <source>
        <dbReference type="ARBA" id="ARBA00022970"/>
    </source>
</evidence>
<dbReference type="InterPro" id="IPR003439">
    <property type="entry name" value="ABC_transporter-like_ATP-bd"/>
</dbReference>
<keyword evidence="8" id="KW-1185">Reference proteome</keyword>
<keyword evidence="4 7" id="KW-0067">ATP-binding</keyword>